<proteinExistence type="predicted"/>
<dbReference type="GO" id="GO:0008168">
    <property type="term" value="F:methyltransferase activity"/>
    <property type="evidence" value="ECO:0007669"/>
    <property type="project" value="UniProtKB-KW"/>
</dbReference>
<keyword evidence="1" id="KW-0808">Transferase</keyword>
<dbReference type="STRING" id="1076935.U4L8V0"/>
<evidence type="ECO:0000313" key="2">
    <source>
        <dbReference type="Proteomes" id="UP000018144"/>
    </source>
</evidence>
<dbReference type="SUPFAM" id="SSF53335">
    <property type="entry name" value="S-adenosyl-L-methionine-dependent methyltransferases"/>
    <property type="match status" value="1"/>
</dbReference>
<dbReference type="PANTHER" id="PTHR43591:SF24">
    <property type="entry name" value="2-METHOXY-6-POLYPRENYL-1,4-BENZOQUINOL METHYLASE, MITOCHONDRIAL"/>
    <property type="match status" value="1"/>
</dbReference>
<dbReference type="EMBL" id="HF936161">
    <property type="protein sequence ID" value="CCX15272.1"/>
    <property type="molecule type" value="Genomic_DNA"/>
</dbReference>
<dbReference type="OrthoDB" id="184880at2759"/>
<sequence length="334" mass="37495">MSTEENKIIEVDPAVLANELAEDYESSGYDTSTASLNSSINQYAYENGRRYHTYFGQDKNMLPTDETEQNRLDVHHEIFLLLLGRKLHLAPIGKNPQRILDVGTGTGIWAIDMADTYPSAEIIGVDLSPIQPHWVPPNCRFEVDDAEREWTFEPNSFDFIHIRNLAQGVQSWDTVLAQAWRCLKPGGWIELGEIETSPHSDDNSLPEDDGLRKFLILLQEGLEKMGRPGCVTVDFLRDNLKSTGFIDIESSTTKQTLAPWAKDPALKQVGALSLMVSEEGYHSYGMAVFTRVLGMTGEEADKTCSAVRTSVLNKNRHSYIPYHVVYGRKPETDA</sequence>
<dbReference type="Proteomes" id="UP000018144">
    <property type="component" value="Unassembled WGS sequence"/>
</dbReference>
<keyword evidence="2" id="KW-1185">Reference proteome</keyword>
<reference evidence="1 2" key="1">
    <citation type="journal article" date="2013" name="PLoS Genet.">
        <title>The genome and development-dependent transcriptomes of Pyronema confluens: a window into fungal evolution.</title>
        <authorList>
            <person name="Traeger S."/>
            <person name="Altegoer F."/>
            <person name="Freitag M."/>
            <person name="Gabaldon T."/>
            <person name="Kempken F."/>
            <person name="Kumar A."/>
            <person name="Marcet-Houben M."/>
            <person name="Poggeler S."/>
            <person name="Stajich J.E."/>
            <person name="Nowrousian M."/>
        </authorList>
    </citation>
    <scope>NUCLEOTIDE SEQUENCE [LARGE SCALE GENOMIC DNA]</scope>
    <source>
        <strain evidence="2">CBS 100304</strain>
        <tissue evidence="1">Vegetative mycelium</tissue>
    </source>
</reference>
<name>U4L8V0_PYROM</name>
<dbReference type="AlphaFoldDB" id="U4L8V0"/>
<organism evidence="1 2">
    <name type="scientific">Pyronema omphalodes (strain CBS 100304)</name>
    <name type="common">Pyronema confluens</name>
    <dbReference type="NCBI Taxonomy" id="1076935"/>
    <lineage>
        <taxon>Eukaryota</taxon>
        <taxon>Fungi</taxon>
        <taxon>Dikarya</taxon>
        <taxon>Ascomycota</taxon>
        <taxon>Pezizomycotina</taxon>
        <taxon>Pezizomycetes</taxon>
        <taxon>Pezizales</taxon>
        <taxon>Pyronemataceae</taxon>
        <taxon>Pyronema</taxon>
    </lineage>
</organism>
<dbReference type="Pfam" id="PF13489">
    <property type="entry name" value="Methyltransf_23"/>
    <property type="match status" value="1"/>
</dbReference>
<evidence type="ECO:0000313" key="1">
    <source>
        <dbReference type="EMBL" id="CCX15272.1"/>
    </source>
</evidence>
<dbReference type="PANTHER" id="PTHR43591">
    <property type="entry name" value="METHYLTRANSFERASE"/>
    <property type="match status" value="1"/>
</dbReference>
<gene>
    <name evidence="1" type="ORF">PCON_01547</name>
</gene>
<accession>U4L8V0</accession>
<dbReference type="GO" id="GO:0032259">
    <property type="term" value="P:methylation"/>
    <property type="evidence" value="ECO:0007669"/>
    <property type="project" value="UniProtKB-KW"/>
</dbReference>
<dbReference type="eggNOG" id="ENOG502S6PS">
    <property type="taxonomic scope" value="Eukaryota"/>
</dbReference>
<dbReference type="InterPro" id="IPR029063">
    <property type="entry name" value="SAM-dependent_MTases_sf"/>
</dbReference>
<keyword evidence="1" id="KW-0489">Methyltransferase</keyword>
<dbReference type="Gene3D" id="3.40.50.150">
    <property type="entry name" value="Vaccinia Virus protein VP39"/>
    <property type="match status" value="1"/>
</dbReference>
<dbReference type="CDD" id="cd02440">
    <property type="entry name" value="AdoMet_MTases"/>
    <property type="match status" value="1"/>
</dbReference>
<protein>
    <submittedName>
        <fullName evidence="1">Similar to Demethylmenaquinone methyltransferase acc. no. Q9RRT0</fullName>
    </submittedName>
</protein>